<gene>
    <name evidence="1" type="ORF">HMPREF9436_00592</name>
</gene>
<reference evidence="1 2" key="1">
    <citation type="submission" date="2010-08" db="EMBL/GenBank/DDBJ databases">
        <authorList>
            <person name="Weinstock G."/>
            <person name="Sodergren E."/>
            <person name="Clifton S."/>
            <person name="Fulton L."/>
            <person name="Fulton B."/>
            <person name="Courtney L."/>
            <person name="Fronick C."/>
            <person name="Harrison M."/>
            <person name="Strong C."/>
            <person name="Farmer C."/>
            <person name="Delahaunty K."/>
            <person name="Markovic C."/>
            <person name="Hall O."/>
            <person name="Minx P."/>
            <person name="Tomlinson C."/>
            <person name="Mitreva M."/>
            <person name="Hou S."/>
            <person name="Chen J."/>
            <person name="Wollam A."/>
            <person name="Pepin K.H."/>
            <person name="Johnson M."/>
            <person name="Bhonagiri V."/>
            <person name="Zhang X."/>
            <person name="Suruliraj S."/>
            <person name="Warren W."/>
            <person name="Chinwalla A."/>
            <person name="Mardis E.R."/>
            <person name="Wilson R.K."/>
        </authorList>
    </citation>
    <scope>NUCLEOTIDE SEQUENCE [LARGE SCALE GENOMIC DNA]</scope>
    <source>
        <strain evidence="1 2">KLE1255</strain>
    </source>
</reference>
<dbReference type="Proteomes" id="UP000006028">
    <property type="component" value="Unassembled WGS sequence"/>
</dbReference>
<dbReference type="HOGENOM" id="CLU_2408910_0_0_9"/>
<dbReference type="AlphaFoldDB" id="E2ZG09"/>
<evidence type="ECO:0000313" key="1">
    <source>
        <dbReference type="EMBL" id="EFQ07884.1"/>
    </source>
</evidence>
<dbReference type="EMBL" id="AECU01000042">
    <property type="protein sequence ID" value="EFQ07884.1"/>
    <property type="molecule type" value="Genomic_DNA"/>
</dbReference>
<proteinExistence type="predicted"/>
<organism evidence="1 2">
    <name type="scientific">Faecalibacterium cf. prausnitzii KLE1255</name>
    <dbReference type="NCBI Taxonomy" id="748224"/>
    <lineage>
        <taxon>Bacteria</taxon>
        <taxon>Bacillati</taxon>
        <taxon>Bacillota</taxon>
        <taxon>Clostridia</taxon>
        <taxon>Eubacteriales</taxon>
        <taxon>Oscillospiraceae</taxon>
        <taxon>Faecalibacterium</taxon>
    </lineage>
</organism>
<dbReference type="BioCyc" id="FCF748224-HMP:GTSS-2950-MONOMER"/>
<comment type="caution">
    <text evidence="1">The sequence shown here is derived from an EMBL/GenBank/DDBJ whole genome shotgun (WGS) entry which is preliminary data.</text>
</comment>
<sequence length="92" mass="10017">MRFVHSDRLSAPAQDLFCLYCIIPGKKLPPQKSRFWGAIPKKFLGFRAFPSKNPPKKPKIGGILGWLPTKTGSCNPACAGFPPLAAMCGKES</sequence>
<dbReference type="STRING" id="748224.HMPREF9436_00592"/>
<accession>E2ZG09</accession>
<evidence type="ECO:0000313" key="2">
    <source>
        <dbReference type="Proteomes" id="UP000006028"/>
    </source>
</evidence>
<protein>
    <submittedName>
        <fullName evidence="1">Uncharacterized protein</fullName>
    </submittedName>
</protein>
<name>E2ZG09_9FIRM</name>